<evidence type="ECO:0000259" key="6">
    <source>
        <dbReference type="Pfam" id="PF00501"/>
    </source>
</evidence>
<evidence type="ECO:0000256" key="5">
    <source>
        <dbReference type="SAM" id="MobiDB-lite"/>
    </source>
</evidence>
<dbReference type="PANTHER" id="PTHR43272:SF32">
    <property type="entry name" value="AMP-DEPENDENT SYNTHETASE_LIGASE DOMAIN-CONTAINING PROTEIN"/>
    <property type="match status" value="1"/>
</dbReference>
<dbReference type="SUPFAM" id="SSF56801">
    <property type="entry name" value="Acetyl-CoA synthetase-like"/>
    <property type="match status" value="1"/>
</dbReference>
<dbReference type="STRING" id="947166.A0A1D1W1C4"/>
<dbReference type="AlphaFoldDB" id="A0A1D1W1C4"/>
<dbReference type="InterPro" id="IPR042099">
    <property type="entry name" value="ANL_N_sf"/>
</dbReference>
<feature type="compositionally biased region" description="Low complexity" evidence="5">
    <location>
        <begin position="73"/>
        <end position="99"/>
    </location>
</feature>
<comment type="caution">
    <text evidence="7">The sequence shown here is derived from an EMBL/GenBank/DDBJ whole genome shotgun (WGS) entry which is preliminary data.</text>
</comment>
<keyword evidence="2" id="KW-0276">Fatty acid metabolism</keyword>
<organism evidence="7 8">
    <name type="scientific">Ramazzottius varieornatus</name>
    <name type="common">Water bear</name>
    <name type="synonym">Tardigrade</name>
    <dbReference type="NCBI Taxonomy" id="947166"/>
    <lineage>
        <taxon>Eukaryota</taxon>
        <taxon>Metazoa</taxon>
        <taxon>Ecdysozoa</taxon>
        <taxon>Tardigrada</taxon>
        <taxon>Eutardigrada</taxon>
        <taxon>Parachela</taxon>
        <taxon>Hypsibioidea</taxon>
        <taxon>Ramazzottiidae</taxon>
        <taxon>Ramazzottius</taxon>
    </lineage>
</organism>
<protein>
    <recommendedName>
        <fullName evidence="4">long-chain-fatty-acid--CoA ligase</fullName>
        <ecNumber evidence="4">6.2.1.3</ecNumber>
    </recommendedName>
</protein>
<dbReference type="GO" id="GO:0004467">
    <property type="term" value="F:long-chain fatty acid-CoA ligase activity"/>
    <property type="evidence" value="ECO:0007669"/>
    <property type="project" value="UniProtKB-EC"/>
</dbReference>
<evidence type="ECO:0000256" key="3">
    <source>
        <dbReference type="ARBA" id="ARBA00023098"/>
    </source>
</evidence>
<dbReference type="PROSITE" id="PS00455">
    <property type="entry name" value="AMP_BINDING"/>
    <property type="match status" value="1"/>
</dbReference>
<keyword evidence="8" id="KW-1185">Reference proteome</keyword>
<dbReference type="Gene3D" id="3.40.50.12780">
    <property type="entry name" value="N-terminal domain of ligase-like"/>
    <property type="match status" value="1"/>
</dbReference>
<keyword evidence="3" id="KW-0443">Lipid metabolism</keyword>
<evidence type="ECO:0000313" key="8">
    <source>
        <dbReference type="Proteomes" id="UP000186922"/>
    </source>
</evidence>
<evidence type="ECO:0000256" key="2">
    <source>
        <dbReference type="ARBA" id="ARBA00022832"/>
    </source>
</evidence>
<dbReference type="EC" id="6.2.1.3" evidence="4"/>
<dbReference type="InterPro" id="IPR020845">
    <property type="entry name" value="AMP-binding_CS"/>
</dbReference>
<proteinExistence type="predicted"/>
<sequence length="792" mass="87123">MLQTAKMTIVAFPDSGNAQDTSSEYALRSRIPGNASPKMVLYPDQISLDSGKGDSPSSSSTDALPSFGYDYVSETSSTSTTSSTSFTSSGTATPTPSSPRDSLTYANGPLISMRLKKSLSLVSTTSDEFAGPDYCPPAEHVYSTDPSIPVRIRLGRDPAHDGMVPESLPTWFARTVANHAKQPALRVKRNNVWKTWTYQQYFDDVRAAAKAFIYLGLEPYHAVGIIGFNSPEWFISDIAAIYAGGLAVGIYTTNSAEATQYNAYDSRANILVVENDATLQKILKVRDQLPHLRAIVQYSGTPTRGPEDGVYSWKQLMALAELVPDSALDARHLQMAPNKCCTIIYTSGTTGNPKGAMLSHDNLIWTSRTALKCFLERLDIPPKEQLCFISYLPLSHVAAQMTDLFLPISIGGTVYFAQPDALKGSLVSTLCEVRPHIFVGVPRVWEKIAEKMQGLTKRQGPIKNWIANKAQEVGKCGVTSHTTQKNGERPFGWSLFNAIVYKKVRQSLGLDRCQITCSGAAPMMRETQEFFLSFDIPVYDIYGMSESSGPHILNLPGEFRIGSAGKELPGVQTKIDKPDADGNGEICMYGRHVFMGYLNNQEKTLEALDDTGYLHTGDIGRKDRDGFLFITGRLKELLITAGGENVPPVPIEDNIKEEMPFVSYAMVLGDKRKFLAVLLTLKTEINLDSGLPLDKLTRFCSDWIEEKCGVRVWTVQEAMKVPSLLKSIESSIASVNKRATSRAQCIQKFKIIPEDFTIPGGELGPTLKLRRGFVTTKYASLIEEIYSDSGES</sequence>
<feature type="domain" description="AMP-dependent synthetase/ligase" evidence="6">
    <location>
        <begin position="172"/>
        <end position="598"/>
    </location>
</feature>
<evidence type="ECO:0000256" key="4">
    <source>
        <dbReference type="ARBA" id="ARBA00026121"/>
    </source>
</evidence>
<dbReference type="InterPro" id="IPR000873">
    <property type="entry name" value="AMP-dep_synth/lig_dom"/>
</dbReference>
<keyword evidence="1" id="KW-0436">Ligase</keyword>
<dbReference type="PANTHER" id="PTHR43272">
    <property type="entry name" value="LONG-CHAIN-FATTY-ACID--COA LIGASE"/>
    <property type="match status" value="1"/>
</dbReference>
<dbReference type="Proteomes" id="UP000186922">
    <property type="component" value="Unassembled WGS sequence"/>
</dbReference>
<reference evidence="7 8" key="1">
    <citation type="journal article" date="2016" name="Nat. Commun.">
        <title>Extremotolerant tardigrade genome and improved radiotolerance of human cultured cells by tardigrade-unique protein.</title>
        <authorList>
            <person name="Hashimoto T."/>
            <person name="Horikawa D.D."/>
            <person name="Saito Y."/>
            <person name="Kuwahara H."/>
            <person name="Kozuka-Hata H."/>
            <person name="Shin-I T."/>
            <person name="Minakuchi Y."/>
            <person name="Ohishi K."/>
            <person name="Motoyama A."/>
            <person name="Aizu T."/>
            <person name="Enomoto A."/>
            <person name="Kondo K."/>
            <person name="Tanaka S."/>
            <person name="Hara Y."/>
            <person name="Koshikawa S."/>
            <person name="Sagara H."/>
            <person name="Miura T."/>
            <person name="Yokobori S."/>
            <person name="Miyagawa K."/>
            <person name="Suzuki Y."/>
            <person name="Kubo T."/>
            <person name="Oyama M."/>
            <person name="Kohara Y."/>
            <person name="Fujiyama A."/>
            <person name="Arakawa K."/>
            <person name="Katayama T."/>
            <person name="Toyoda A."/>
            <person name="Kunieda T."/>
        </authorList>
    </citation>
    <scope>NUCLEOTIDE SEQUENCE [LARGE SCALE GENOMIC DNA]</scope>
    <source>
        <strain evidence="7 8">YOKOZUNA-1</strain>
    </source>
</reference>
<dbReference type="GO" id="GO:0005783">
    <property type="term" value="C:endoplasmic reticulum"/>
    <property type="evidence" value="ECO:0007669"/>
    <property type="project" value="TreeGrafter"/>
</dbReference>
<evidence type="ECO:0000313" key="7">
    <source>
        <dbReference type="EMBL" id="GAV04679.1"/>
    </source>
</evidence>
<accession>A0A1D1W1C4</accession>
<dbReference type="Pfam" id="PF23562">
    <property type="entry name" value="AMP-binding_C_3"/>
    <property type="match status" value="1"/>
</dbReference>
<feature type="region of interest" description="Disordered" evidence="5">
    <location>
        <begin position="72"/>
        <end position="105"/>
    </location>
</feature>
<name>A0A1D1W1C4_RAMVA</name>
<evidence type="ECO:0000256" key="1">
    <source>
        <dbReference type="ARBA" id="ARBA00022598"/>
    </source>
</evidence>
<dbReference type="GO" id="GO:0016020">
    <property type="term" value="C:membrane"/>
    <property type="evidence" value="ECO:0007669"/>
    <property type="project" value="TreeGrafter"/>
</dbReference>
<dbReference type="OrthoDB" id="3633556at2759"/>
<gene>
    <name evidence="7" type="primary">RvY_14929-1</name>
    <name evidence="7" type="synonym">RvY_14929.1</name>
    <name evidence="7" type="ORF">RvY_14929</name>
</gene>
<dbReference type="EMBL" id="BDGG01000011">
    <property type="protein sequence ID" value="GAV04679.1"/>
    <property type="molecule type" value="Genomic_DNA"/>
</dbReference>
<dbReference type="Pfam" id="PF00501">
    <property type="entry name" value="AMP-binding"/>
    <property type="match status" value="1"/>
</dbReference>